<protein>
    <recommendedName>
        <fullName evidence="10">Phospholipid/glycerol acyltransferase domain-containing protein</fullName>
    </recommendedName>
</protein>
<organism evidence="8 9">
    <name type="scientific">Aspergillus tanneri</name>
    <dbReference type="NCBI Taxonomy" id="1220188"/>
    <lineage>
        <taxon>Eukaryota</taxon>
        <taxon>Fungi</taxon>
        <taxon>Dikarya</taxon>
        <taxon>Ascomycota</taxon>
        <taxon>Pezizomycotina</taxon>
        <taxon>Eurotiomycetes</taxon>
        <taxon>Eurotiomycetidae</taxon>
        <taxon>Eurotiales</taxon>
        <taxon>Aspergillaceae</taxon>
        <taxon>Aspergillus</taxon>
        <taxon>Aspergillus subgen. Circumdati</taxon>
    </lineage>
</organism>
<evidence type="ECO:0000313" key="9">
    <source>
        <dbReference type="Proteomes" id="UP000308092"/>
    </source>
</evidence>
<dbReference type="EMBL" id="SOSA01001026">
    <property type="protein sequence ID" value="THC87829.1"/>
    <property type="molecule type" value="Genomic_DNA"/>
</dbReference>
<keyword evidence="3 7" id="KW-1133">Transmembrane helix</keyword>
<dbReference type="STRING" id="1220188.A0A4S3IZG8"/>
<feature type="transmembrane region" description="Helical" evidence="7">
    <location>
        <begin position="31"/>
        <end position="52"/>
    </location>
</feature>
<evidence type="ECO:0000256" key="3">
    <source>
        <dbReference type="ARBA" id="ARBA00022989"/>
    </source>
</evidence>
<evidence type="ECO:0000256" key="6">
    <source>
        <dbReference type="ARBA" id="ARBA00023315"/>
    </source>
</evidence>
<evidence type="ECO:0000256" key="1">
    <source>
        <dbReference type="ARBA" id="ARBA00022679"/>
    </source>
</evidence>
<dbReference type="AlphaFoldDB" id="A0A4S3IZG8"/>
<dbReference type="PANTHER" id="PTHR23063">
    <property type="entry name" value="PHOSPHOLIPID ACYLTRANSFERASE"/>
    <property type="match status" value="1"/>
</dbReference>
<keyword evidence="2 7" id="KW-0812">Transmembrane</keyword>
<keyword evidence="6" id="KW-0012">Acyltransferase</keyword>
<reference evidence="8 9" key="1">
    <citation type="submission" date="2019-03" db="EMBL/GenBank/DDBJ databases">
        <title>The genome sequence of a newly discovered highly antifungal drug resistant Aspergillus species, Aspergillus tanneri NIH 1004.</title>
        <authorList>
            <person name="Mounaud S."/>
            <person name="Singh I."/>
            <person name="Joardar V."/>
            <person name="Pakala S."/>
            <person name="Pakala S."/>
            <person name="Venepally P."/>
            <person name="Hoover J."/>
            <person name="Nierman W."/>
            <person name="Chung J."/>
            <person name="Losada L."/>
        </authorList>
    </citation>
    <scope>NUCLEOTIDE SEQUENCE [LARGE SCALE GENOMIC DNA]</scope>
    <source>
        <strain evidence="8 9">NIH1004</strain>
    </source>
</reference>
<dbReference type="VEuPathDB" id="FungiDB:EYZ11_012725"/>
<keyword evidence="1" id="KW-0808">Transferase</keyword>
<proteinExistence type="predicted"/>
<accession>A0A4S3IZG8</accession>
<evidence type="ECO:0008006" key="10">
    <source>
        <dbReference type="Google" id="ProtNLM"/>
    </source>
</evidence>
<name>A0A4S3IZG8_9EURO</name>
<keyword evidence="9" id="KW-1185">Reference proteome</keyword>
<gene>
    <name evidence="8" type="ORF">EYZ11_012725</name>
</gene>
<evidence type="ECO:0000256" key="7">
    <source>
        <dbReference type="SAM" id="Phobius"/>
    </source>
</evidence>
<dbReference type="GO" id="GO:0006629">
    <property type="term" value="P:lipid metabolic process"/>
    <property type="evidence" value="ECO:0007669"/>
    <property type="project" value="UniProtKB-KW"/>
</dbReference>
<keyword evidence="4" id="KW-0443">Lipid metabolism</keyword>
<evidence type="ECO:0000256" key="5">
    <source>
        <dbReference type="ARBA" id="ARBA00023136"/>
    </source>
</evidence>
<dbReference type="GO" id="GO:0016746">
    <property type="term" value="F:acyltransferase activity"/>
    <property type="evidence" value="ECO:0007669"/>
    <property type="project" value="UniProtKB-KW"/>
</dbReference>
<comment type="caution">
    <text evidence="8">The sequence shown here is derived from an EMBL/GenBank/DDBJ whole genome shotgun (WGS) entry which is preliminary data.</text>
</comment>
<sequence>MERFTQFRDRGIAPFLPVPSQPLGFQLPLRVVLFLLRLPLFVFVCVSYFLVLQWLPIGSLGKKASLWCILGVPSIWWIDLQVDGVRKGSLSKQHQARIPGPGSVIASSFTSPIDAVYLAAIFDPIFTASYPNSRQVEHISLLQAILRTFAPPRTTPSLGTRLVDIATLVERYPSRPIVTFPECTTTNGRGILPISQALLSASPTTKIFPVSLRYTPVDVVTPLPGCYLSFLWTLLSKPTHCIRVRIAEGVNRSSIGSDASSTSTSKFTYDTNYLDTLDKSTDGSEELGVSPGEKDLLDHVGDSLARLGRVKRVGLGVQEKKDFVRMWTRTRRIWRVVFREHLSELSNE</sequence>
<evidence type="ECO:0000256" key="2">
    <source>
        <dbReference type="ARBA" id="ARBA00022692"/>
    </source>
</evidence>
<dbReference type="Proteomes" id="UP000308092">
    <property type="component" value="Unassembled WGS sequence"/>
</dbReference>
<evidence type="ECO:0000313" key="8">
    <source>
        <dbReference type="EMBL" id="THC87829.1"/>
    </source>
</evidence>
<keyword evidence="5 7" id="KW-0472">Membrane</keyword>
<evidence type="ECO:0000256" key="4">
    <source>
        <dbReference type="ARBA" id="ARBA00023098"/>
    </source>
</evidence>
<dbReference type="PANTHER" id="PTHR23063:SF60">
    <property type="entry name" value="LYSOPHOSPHATIDIC ACID:OLEOYL-COA ACYLTRANSFERASE 1"/>
    <property type="match status" value="1"/>
</dbReference>